<protein>
    <submittedName>
        <fullName evidence="1">Uncharacterized protein</fullName>
    </submittedName>
</protein>
<reference evidence="1 2" key="1">
    <citation type="submission" date="2020-08" db="EMBL/GenBank/DDBJ databases">
        <title>Sphingobacterium sp. DN04309 isolated from aquaculture water.</title>
        <authorList>
            <person name="Zhang M."/>
        </authorList>
    </citation>
    <scope>NUCLEOTIDE SEQUENCE [LARGE SCALE GENOMIC DNA]</scope>
    <source>
        <strain evidence="1 2">DN04309</strain>
    </source>
</reference>
<evidence type="ECO:0000313" key="1">
    <source>
        <dbReference type="EMBL" id="MBD1430550.1"/>
    </source>
</evidence>
<gene>
    <name evidence="1" type="ORF">H8B04_13425</name>
</gene>
<dbReference type="EMBL" id="JACOIJ010000030">
    <property type="protein sequence ID" value="MBD1430550.1"/>
    <property type="molecule type" value="Genomic_DNA"/>
</dbReference>
<keyword evidence="2" id="KW-1185">Reference proteome</keyword>
<evidence type="ECO:0000313" key="2">
    <source>
        <dbReference type="Proteomes" id="UP000651271"/>
    </source>
</evidence>
<name>A0ABR7YGZ4_9SPHI</name>
<proteinExistence type="predicted"/>
<dbReference type="Proteomes" id="UP000651271">
    <property type="component" value="Unassembled WGS sequence"/>
</dbReference>
<organism evidence="1 2">
    <name type="scientific">Sphingobacterium litopenaei</name>
    <dbReference type="NCBI Taxonomy" id="2763500"/>
    <lineage>
        <taxon>Bacteria</taxon>
        <taxon>Pseudomonadati</taxon>
        <taxon>Bacteroidota</taxon>
        <taxon>Sphingobacteriia</taxon>
        <taxon>Sphingobacteriales</taxon>
        <taxon>Sphingobacteriaceae</taxon>
        <taxon>Sphingobacterium</taxon>
    </lineage>
</organism>
<comment type="caution">
    <text evidence="1">The sequence shown here is derived from an EMBL/GenBank/DDBJ whole genome shotgun (WGS) entry which is preliminary data.</text>
</comment>
<sequence length="151" mass="17811">MEKLEKRLTTYKEKYGEENKLTQFSYNQSAEQIIYRNEALRTGNRKLYADYVTSHPDLDPEKELKTFDSLAPKVLKLDRASFISWAIDKGIELVESDIYIFDEDAILKGIRLEEVEAESFEVESTWDELIHNVHKPEELAKDRAFFWVLDE</sequence>
<accession>A0ABR7YGZ4</accession>